<dbReference type="GO" id="GO:0039693">
    <property type="term" value="P:viral DNA genome replication"/>
    <property type="evidence" value="ECO:0007669"/>
    <property type="project" value="UniProtKB-KW"/>
</dbReference>
<evidence type="ECO:0000313" key="14">
    <source>
        <dbReference type="EMBL" id="CAB4241854.1"/>
    </source>
</evidence>
<keyword evidence="9" id="KW-1194">Viral DNA replication</keyword>
<evidence type="ECO:0000256" key="5">
    <source>
        <dbReference type="ARBA" id="ARBA00022705"/>
    </source>
</evidence>
<dbReference type="GO" id="GO:0003677">
    <property type="term" value="F:DNA binding"/>
    <property type="evidence" value="ECO:0007669"/>
    <property type="project" value="UniProtKB-KW"/>
</dbReference>
<keyword evidence="7" id="KW-0378">Hydrolase</keyword>
<accession>A0A6J5TBY7</accession>
<dbReference type="InterPro" id="IPR012337">
    <property type="entry name" value="RNaseH-like_sf"/>
</dbReference>
<proteinExistence type="inferred from homology"/>
<dbReference type="GO" id="GO:0004518">
    <property type="term" value="F:nuclease activity"/>
    <property type="evidence" value="ECO:0007669"/>
    <property type="project" value="UniProtKB-KW"/>
</dbReference>
<comment type="similarity">
    <text evidence="1">Belongs to the DNA polymerase type-B family.</text>
</comment>
<comment type="catalytic activity">
    <reaction evidence="11">
        <text>DNA(n) + a 2'-deoxyribonucleoside 5'-triphosphate = DNA(n+1) + diphosphate</text>
        <dbReference type="Rhea" id="RHEA:22508"/>
        <dbReference type="Rhea" id="RHEA-COMP:17339"/>
        <dbReference type="Rhea" id="RHEA-COMP:17340"/>
        <dbReference type="ChEBI" id="CHEBI:33019"/>
        <dbReference type="ChEBI" id="CHEBI:61560"/>
        <dbReference type="ChEBI" id="CHEBI:173112"/>
        <dbReference type="EC" id="2.7.7.7"/>
    </reaction>
</comment>
<dbReference type="GO" id="GO:0000166">
    <property type="term" value="F:nucleotide binding"/>
    <property type="evidence" value="ECO:0007669"/>
    <property type="project" value="InterPro"/>
</dbReference>
<gene>
    <name evidence="14" type="ORF">UFOVP71_392</name>
</gene>
<evidence type="ECO:0000259" key="13">
    <source>
        <dbReference type="Pfam" id="PF03104"/>
    </source>
</evidence>
<dbReference type="InterPro" id="IPR006133">
    <property type="entry name" value="DNA-dir_DNA_pol_B_exonuc"/>
</dbReference>
<keyword evidence="4" id="KW-0548">Nucleotidyltransferase</keyword>
<dbReference type="EMBL" id="LR797824">
    <property type="protein sequence ID" value="CAB4241854.1"/>
    <property type="molecule type" value="Genomic_DNA"/>
</dbReference>
<dbReference type="PRINTS" id="PR00106">
    <property type="entry name" value="DNAPOLB"/>
</dbReference>
<dbReference type="InterPro" id="IPR023211">
    <property type="entry name" value="DNA_pol_palm_dom_sf"/>
</dbReference>
<dbReference type="InterPro" id="IPR036397">
    <property type="entry name" value="RNaseH_sf"/>
</dbReference>
<evidence type="ECO:0000256" key="10">
    <source>
        <dbReference type="ARBA" id="ARBA00023125"/>
    </source>
</evidence>
<dbReference type="GO" id="GO:0006261">
    <property type="term" value="P:DNA-templated DNA replication"/>
    <property type="evidence" value="ECO:0007669"/>
    <property type="project" value="TreeGrafter"/>
</dbReference>
<dbReference type="Pfam" id="PF00136">
    <property type="entry name" value="DNA_pol_B"/>
    <property type="match status" value="1"/>
</dbReference>
<dbReference type="SMART" id="SM00486">
    <property type="entry name" value="POLBc"/>
    <property type="match status" value="1"/>
</dbReference>
<dbReference type="Gene3D" id="3.30.342.10">
    <property type="entry name" value="DNA Polymerase, chain B, domain 1"/>
    <property type="match status" value="1"/>
</dbReference>
<dbReference type="PANTHER" id="PTHR10322:SF23">
    <property type="entry name" value="DNA POLYMERASE DELTA CATALYTIC SUBUNIT"/>
    <property type="match status" value="1"/>
</dbReference>
<keyword evidence="3" id="KW-0808">Transferase</keyword>
<keyword evidence="10" id="KW-0238">DNA-binding</keyword>
<evidence type="ECO:0000256" key="11">
    <source>
        <dbReference type="ARBA" id="ARBA00049244"/>
    </source>
</evidence>
<organism evidence="14">
    <name type="scientific">uncultured Caudovirales phage</name>
    <dbReference type="NCBI Taxonomy" id="2100421"/>
    <lineage>
        <taxon>Viruses</taxon>
        <taxon>Duplodnaviria</taxon>
        <taxon>Heunggongvirae</taxon>
        <taxon>Uroviricota</taxon>
        <taxon>Caudoviricetes</taxon>
        <taxon>Peduoviridae</taxon>
        <taxon>Maltschvirus</taxon>
        <taxon>Maltschvirus maltsch</taxon>
    </lineage>
</organism>
<dbReference type="Gene3D" id="3.30.420.10">
    <property type="entry name" value="Ribonuclease H-like superfamily/Ribonuclease H"/>
    <property type="match status" value="1"/>
</dbReference>
<evidence type="ECO:0000256" key="6">
    <source>
        <dbReference type="ARBA" id="ARBA00022722"/>
    </source>
</evidence>
<evidence type="ECO:0000256" key="3">
    <source>
        <dbReference type="ARBA" id="ARBA00022679"/>
    </source>
</evidence>
<dbReference type="GO" id="GO:0003887">
    <property type="term" value="F:DNA-directed DNA polymerase activity"/>
    <property type="evidence" value="ECO:0007669"/>
    <property type="project" value="UniProtKB-KW"/>
</dbReference>
<feature type="domain" description="DNA-directed DNA polymerase family B exonuclease" evidence="13">
    <location>
        <begin position="61"/>
        <end position="268"/>
    </location>
</feature>
<keyword evidence="8" id="KW-0239">DNA-directed DNA polymerase</keyword>
<reference evidence="14" key="1">
    <citation type="submission" date="2020-05" db="EMBL/GenBank/DDBJ databases">
        <authorList>
            <person name="Chiriac C."/>
            <person name="Salcher M."/>
            <person name="Ghai R."/>
            <person name="Kavagutti S V."/>
        </authorList>
    </citation>
    <scope>NUCLEOTIDE SEQUENCE</scope>
</reference>
<dbReference type="GO" id="GO:0016787">
    <property type="term" value="F:hydrolase activity"/>
    <property type="evidence" value="ECO:0007669"/>
    <property type="project" value="UniProtKB-KW"/>
</dbReference>
<evidence type="ECO:0000256" key="1">
    <source>
        <dbReference type="ARBA" id="ARBA00005755"/>
    </source>
</evidence>
<evidence type="ECO:0000256" key="9">
    <source>
        <dbReference type="ARBA" id="ARBA00023109"/>
    </source>
</evidence>
<dbReference type="InterPro" id="IPR050240">
    <property type="entry name" value="DNA_pol_type-B"/>
</dbReference>
<protein>
    <recommendedName>
        <fullName evidence="2">DNA-directed DNA polymerase</fullName>
        <ecNumber evidence="2">2.7.7.7</ecNumber>
    </recommendedName>
</protein>
<dbReference type="SUPFAM" id="SSF53098">
    <property type="entry name" value="Ribonuclease H-like"/>
    <property type="match status" value="1"/>
</dbReference>
<dbReference type="SUPFAM" id="SSF56672">
    <property type="entry name" value="DNA/RNA polymerases"/>
    <property type="match status" value="1"/>
</dbReference>
<keyword evidence="6" id="KW-0540">Nuclease</keyword>
<evidence type="ECO:0000259" key="12">
    <source>
        <dbReference type="Pfam" id="PF00136"/>
    </source>
</evidence>
<dbReference type="EC" id="2.7.7.7" evidence="2"/>
<sequence>MFIDAYHDKKKEIIHVVERQNGKRVLKEYPARYVLYYPDKQGKYKNIAGDNVSRVILGNAAAFDKERRIHSNRKLCESDYKPLNRCLEENYGGQDAPELHVAFFDIEVSYDKVKGFAPPSDPFNYITAITTHLMWMDKTVTLVIKPEAMTVEMATDIASKFENTILCESEKEMLEIWLDLIDDADVLSGWNSEGFDIPYTTNRITRVLGRDQTRKICLWDQYPKKREFEKYGKTLDTFDPIGRVHLDYLELYRKYNYHEMHSYRLDAIGEYELGENKIPYEGTLDQLYNNDFEKFIAYNRQDVILLKKLDDKLKFIELTNLIAHANTVGLRATLGAVAVTDQAVINEAHSLGMVVPDRPRRSEDAKDNAAAGAYVAVPKAGMHEWIGSMDINSLYPSLIRALNMSPETIVGQVRQTRTLAGIDEFIASGKGIAEFWEGKFACFEYESVMNREIGQTEIIDWADGTSSEMSAAQVYDFVFLGGQPLMISGNGTIFNYTNKGVIPGLLERWYAERKELQAKAKEAYGTDMFDFWDKRQLVKKINLNSAYGALLNAGSRFFDQRLGQSTTLCGRLVARHMAASVNDCLTGVKDHMGDAIIYGDTDSVYFSAYPIFKEQIERGEIDWSKEKIIELYDAISDQVNDTFPSFMNVAFNAPTSQGEIIKAGREVVASKGIYMTKKRYAVLIFDKEGKRKDKDGSMGELKAMGLDMKRADTPEFMQKFLEEALTMTLEGKTESEVMNRVKQFREEFKVRPGWEKGTPKRVNNLTKHTDVYKKTGKCGVGHAMAAINWNRIKEAYSDRRSMDITDGQKAIVCKLRNNPLQINSIAYPIDELNLPDWFKQLPFDHVSMEEKIIDSKIENLLGVLHWDLNQSKDRGFIDDLFS</sequence>
<feature type="domain" description="DNA-directed DNA polymerase family B multifunctional" evidence="12">
    <location>
        <begin position="343"/>
        <end position="743"/>
    </location>
</feature>
<dbReference type="PANTHER" id="PTHR10322">
    <property type="entry name" value="DNA POLYMERASE CATALYTIC SUBUNIT"/>
    <property type="match status" value="1"/>
</dbReference>
<evidence type="ECO:0000256" key="2">
    <source>
        <dbReference type="ARBA" id="ARBA00012417"/>
    </source>
</evidence>
<evidence type="ECO:0000256" key="8">
    <source>
        <dbReference type="ARBA" id="ARBA00022932"/>
    </source>
</evidence>
<dbReference type="Gene3D" id="3.90.1600.10">
    <property type="entry name" value="Palm domain of DNA polymerase"/>
    <property type="match status" value="1"/>
</dbReference>
<dbReference type="Gene3D" id="1.20.1280.300">
    <property type="match status" value="1"/>
</dbReference>
<dbReference type="InterPro" id="IPR043502">
    <property type="entry name" value="DNA/RNA_pol_sf"/>
</dbReference>
<name>A0A6J5TBY7_9CAUD</name>
<keyword evidence="5" id="KW-0235">DNA replication</keyword>
<dbReference type="InterPro" id="IPR006134">
    <property type="entry name" value="DNA-dir_DNA_pol_B_multi_dom"/>
</dbReference>
<dbReference type="InterPro" id="IPR006172">
    <property type="entry name" value="DNA-dir_DNA_pol_B"/>
</dbReference>
<evidence type="ECO:0000256" key="7">
    <source>
        <dbReference type="ARBA" id="ARBA00022801"/>
    </source>
</evidence>
<evidence type="ECO:0000256" key="4">
    <source>
        <dbReference type="ARBA" id="ARBA00022695"/>
    </source>
</evidence>
<dbReference type="Pfam" id="PF03104">
    <property type="entry name" value="DNA_pol_B_exo1"/>
    <property type="match status" value="1"/>
</dbReference>